<dbReference type="AlphaFoldDB" id="F2NYA8"/>
<evidence type="ECO:0000313" key="7">
    <source>
        <dbReference type="EMBL" id="AEB14129.1"/>
    </source>
</evidence>
<evidence type="ECO:0000313" key="8">
    <source>
        <dbReference type="Proteomes" id="UP000006852"/>
    </source>
</evidence>
<organism evidence="7 8">
    <name type="scientific">Treponema succinifaciens (strain ATCC 33096 / DSM 2489 / 6091)</name>
    <dbReference type="NCBI Taxonomy" id="869209"/>
    <lineage>
        <taxon>Bacteria</taxon>
        <taxon>Pseudomonadati</taxon>
        <taxon>Spirochaetota</taxon>
        <taxon>Spirochaetia</taxon>
        <taxon>Spirochaetales</taxon>
        <taxon>Treponemataceae</taxon>
        <taxon>Treponema</taxon>
    </lineage>
</organism>
<gene>
    <name evidence="7" type="ordered locus">Tresu_1221</name>
</gene>
<dbReference type="KEGG" id="tsu:Tresu_1221"/>
<dbReference type="SUPFAM" id="SSF53756">
    <property type="entry name" value="UDP-Glycosyltransferase/glycogen phosphorylase"/>
    <property type="match status" value="1"/>
</dbReference>
<dbReference type="HOGENOM" id="CLU_009583_18_5_12"/>
<comment type="catalytic activity">
    <reaction evidence="1">
        <text>[(1-&gt;4)-alpha-D-glucosyl](n) + ADP-alpha-D-glucose = [(1-&gt;4)-alpha-D-glucosyl](n+1) + ADP + H(+)</text>
        <dbReference type="Rhea" id="RHEA:18189"/>
        <dbReference type="Rhea" id="RHEA-COMP:9584"/>
        <dbReference type="Rhea" id="RHEA-COMP:9587"/>
        <dbReference type="ChEBI" id="CHEBI:15378"/>
        <dbReference type="ChEBI" id="CHEBI:15444"/>
        <dbReference type="ChEBI" id="CHEBI:57498"/>
        <dbReference type="ChEBI" id="CHEBI:456216"/>
        <dbReference type="EC" id="2.4.1.21"/>
    </reaction>
</comment>
<dbReference type="InterPro" id="IPR001296">
    <property type="entry name" value="Glyco_trans_1"/>
</dbReference>
<name>F2NYA8_TRES6</name>
<dbReference type="InterPro" id="IPR013534">
    <property type="entry name" value="Starch_synth_cat_dom"/>
</dbReference>
<evidence type="ECO:0000256" key="1">
    <source>
        <dbReference type="ARBA" id="ARBA00001478"/>
    </source>
</evidence>
<evidence type="ECO:0000256" key="3">
    <source>
        <dbReference type="ARBA" id="ARBA00022676"/>
    </source>
</evidence>
<dbReference type="Gene3D" id="3.40.50.2000">
    <property type="entry name" value="Glycogen Phosphorylase B"/>
    <property type="match status" value="2"/>
</dbReference>
<feature type="domain" description="Glycosyl transferase family 1" evidence="5">
    <location>
        <begin position="350"/>
        <end position="496"/>
    </location>
</feature>
<feature type="domain" description="Starch synthase catalytic" evidence="6">
    <location>
        <begin position="17"/>
        <end position="268"/>
    </location>
</feature>
<dbReference type="Proteomes" id="UP000006852">
    <property type="component" value="Chromosome"/>
</dbReference>
<dbReference type="STRING" id="869209.Tresu_1221"/>
<dbReference type="PANTHER" id="PTHR45825">
    <property type="entry name" value="GRANULE-BOUND STARCH SYNTHASE 1, CHLOROPLASTIC/AMYLOPLASTIC"/>
    <property type="match status" value="1"/>
</dbReference>
<dbReference type="eggNOG" id="COG0297">
    <property type="taxonomic scope" value="Bacteria"/>
</dbReference>
<sequence>MARKNFGLIFQRENKLNIWLVSREYAGIAEAGGVKNVACSLAESLLHLGHKICVFIPLYGCTDLSHVNNFSEIWRDSVSFDINGTSAKVSFSRGIFNGVQIIFIRHNSFSEKKAVYTYSFDEQKQNPEHRQGEGHIDKDFLNMLFQKAVVCYSKNCLNDEIPDIVHCQDAPAAMIPVFARFMPAVSGFFSKTKFVVTIHNAGPGYHHEFKNIEEAERFSGLPKKILEKGKNGLCIEPFLLASENACITTVSTEYAEEIISGKTDTAGLSEGFKKKGIELIGITNGIDFSKYEPSDKKKSLLPFEFNPLKNDLEGKYKCRDFFLENFASNKSLDSKNFADGTLQFGFLDSTEKKSDFAYIAYHGRVVHQKGIEVMLDSAEKMFESNLPVRFIFAGQGSVELENSLIAFSEKWRGKCVYIKGYNKSIARLAVAAVDFSLHPSYFEPCGLEDFIAQTFGTLPVAHATGGLCKIVDDETGWLYSPNNSEALQTELTSLVNIMRYAGRDIFKGMISYASRYIHEKYSWNKVALIYEELYKKLFAC</sequence>
<dbReference type="EC" id="2.4.1.21" evidence="2"/>
<dbReference type="EMBL" id="CP002631">
    <property type="protein sequence ID" value="AEB14129.1"/>
    <property type="molecule type" value="Genomic_DNA"/>
</dbReference>
<accession>F2NYA8</accession>
<keyword evidence="8" id="KW-1185">Reference proteome</keyword>
<reference evidence="8" key="2">
    <citation type="submission" date="2011-04" db="EMBL/GenBank/DDBJ databases">
        <title>The complete genome of chromosome of Treponema succinifaciens DSM 2489.</title>
        <authorList>
            <person name="Lucas S."/>
            <person name="Copeland A."/>
            <person name="Lapidus A."/>
            <person name="Bruce D."/>
            <person name="Goodwin L."/>
            <person name="Pitluck S."/>
            <person name="Peters L."/>
            <person name="Kyrpides N."/>
            <person name="Mavromatis K."/>
            <person name="Ivanova N."/>
            <person name="Ovchinnikova G."/>
            <person name="Teshima H."/>
            <person name="Detter J.C."/>
            <person name="Tapia R."/>
            <person name="Han C."/>
            <person name="Land M."/>
            <person name="Hauser L."/>
            <person name="Markowitz V."/>
            <person name="Cheng J.-F."/>
            <person name="Hugenholtz P."/>
            <person name="Woyke T."/>
            <person name="Wu D."/>
            <person name="Gronow S."/>
            <person name="Wellnitz S."/>
            <person name="Brambilla E."/>
            <person name="Klenk H.-P."/>
            <person name="Eisen J.A."/>
        </authorList>
    </citation>
    <scope>NUCLEOTIDE SEQUENCE [LARGE SCALE GENOMIC DNA]</scope>
    <source>
        <strain evidence="8">ATCC 33096 / DSM 2489 / 6091</strain>
    </source>
</reference>
<dbReference type="PANTHER" id="PTHR45825:SF11">
    <property type="entry name" value="ALPHA AMYLASE DOMAIN-CONTAINING PROTEIN"/>
    <property type="match status" value="1"/>
</dbReference>
<dbReference type="GO" id="GO:0009011">
    <property type="term" value="F:alpha-1,4-glucan glucosyltransferase (ADP-glucose donor) activity"/>
    <property type="evidence" value="ECO:0007669"/>
    <property type="project" value="UniProtKB-EC"/>
</dbReference>
<dbReference type="Pfam" id="PF00534">
    <property type="entry name" value="Glycos_transf_1"/>
    <property type="match status" value="1"/>
</dbReference>
<evidence type="ECO:0000259" key="6">
    <source>
        <dbReference type="Pfam" id="PF08323"/>
    </source>
</evidence>
<evidence type="ECO:0000259" key="5">
    <source>
        <dbReference type="Pfam" id="PF00534"/>
    </source>
</evidence>
<evidence type="ECO:0000256" key="4">
    <source>
        <dbReference type="ARBA" id="ARBA00022679"/>
    </source>
</evidence>
<keyword evidence="4 7" id="KW-0808">Transferase</keyword>
<dbReference type="Pfam" id="PF08323">
    <property type="entry name" value="Glyco_transf_5"/>
    <property type="match status" value="1"/>
</dbReference>
<protein>
    <recommendedName>
        <fullName evidence="2">starch synthase</fullName>
        <ecNumber evidence="2">2.4.1.21</ecNumber>
    </recommendedName>
</protein>
<proteinExistence type="predicted"/>
<keyword evidence="3 7" id="KW-0328">Glycosyltransferase</keyword>
<evidence type="ECO:0000256" key="2">
    <source>
        <dbReference type="ARBA" id="ARBA00012588"/>
    </source>
</evidence>
<dbReference type="OrthoDB" id="9808590at2"/>
<reference evidence="7 8" key="1">
    <citation type="journal article" date="2011" name="Stand. Genomic Sci.">
        <title>Complete genome sequence of Treponema succinifaciens type strain (6091).</title>
        <authorList>
            <person name="Han C."/>
            <person name="Gronow S."/>
            <person name="Teshima H."/>
            <person name="Lapidus A."/>
            <person name="Nolan M."/>
            <person name="Lucas S."/>
            <person name="Hammon N."/>
            <person name="Deshpande S."/>
            <person name="Cheng J.F."/>
            <person name="Zeytun A."/>
            <person name="Tapia R."/>
            <person name="Goodwin L."/>
            <person name="Pitluck S."/>
            <person name="Liolios K."/>
            <person name="Pagani I."/>
            <person name="Ivanova N."/>
            <person name="Mavromatis K."/>
            <person name="Mikhailova N."/>
            <person name="Huntemann M."/>
            <person name="Pati A."/>
            <person name="Chen A."/>
            <person name="Palaniappan K."/>
            <person name="Land M."/>
            <person name="Hauser L."/>
            <person name="Brambilla E.M."/>
            <person name="Rohde M."/>
            <person name="Goker M."/>
            <person name="Woyke T."/>
            <person name="Bristow J."/>
            <person name="Eisen J.A."/>
            <person name="Markowitz V."/>
            <person name="Hugenholtz P."/>
            <person name="Kyrpides N.C."/>
            <person name="Klenk H.P."/>
            <person name="Detter J.C."/>
        </authorList>
    </citation>
    <scope>NUCLEOTIDE SEQUENCE [LARGE SCALE GENOMIC DNA]</scope>
    <source>
        <strain evidence="8">ATCC 33096 / DSM 2489 / 6091</strain>
    </source>
</reference>